<evidence type="ECO:0000256" key="1">
    <source>
        <dbReference type="SAM" id="Coils"/>
    </source>
</evidence>
<dbReference type="OrthoDB" id="5400438at2759"/>
<feature type="compositionally biased region" description="Polar residues" evidence="2">
    <location>
        <begin position="87"/>
        <end position="104"/>
    </location>
</feature>
<sequence length="725" mass="78907">MSDSGIGHHEAAARKQGGKRDAAAAARFHSLVSACSHPLTAADLKGHGKFGAVTHASACRGAEGTPQQCPPVLSEQEFPSLEGSKRPITSPQGAWSPATISQPKSADPESVGSEPMNLTTFKRPRLEQPGQLCPTPGHMCSDVRVPISETLKDGFGELNLLDGGLREAKGKGKAPSYQSQDGVGSRSALTPTALPFTPASQRDIKSYVSTIGRDSFSSTFTPFTRHHAPLNFRNQTPFPPFYFGSMTSSPTPDTSRPAPNYGSSSLPNTQTAGPDERDLAIFQNATLVAGAQREHEEQVGGLYGQNLGISSTNPDGHFVCGRALQDLKIRNAALKTEVQEVKARQEELKHENDAMKGHCSTMETTLLSVGTQQAISLGDFTNMMNEMVHLRAIAEHAEPMVETVNGYQQEIAILRARLLANGIDPSITTTPVVPPPQEPMTAPAGAIQEAPVSRPVITVPGPVELEEDNGRFPSNKFFFGEFGILFRSIANLGRCNYQFTKQMPVTTVQIPPQIREELKVIVQGKERLLDWLLDDTNKTKFLLVSGLFSRLIYGGVMVENFVDQLILKTGEAPSEKTGILEGWARKNPDIINKVWPVLTEMSEALAGQLHDKYVSLLSRPTDARHLEESLRSLVGCIEHAGRLAIGMAYLGWGNWRFVFHGTETPFQSAKMTVCDLGTEGLLNFGHDTSVLEEKKAKIKFCVFPMVYRRDNTGAWKVLSKATALV</sequence>
<feature type="region of interest" description="Disordered" evidence="2">
    <location>
        <begin position="243"/>
        <end position="274"/>
    </location>
</feature>
<accession>A0A317T145</accession>
<evidence type="ECO:0000313" key="4">
    <source>
        <dbReference type="Proteomes" id="UP000246991"/>
    </source>
</evidence>
<protein>
    <submittedName>
        <fullName evidence="3">Uncharacterized protein</fullName>
    </submittedName>
</protein>
<keyword evidence="1" id="KW-0175">Coiled coil</keyword>
<evidence type="ECO:0000313" key="3">
    <source>
        <dbReference type="EMBL" id="PWW79850.1"/>
    </source>
</evidence>
<dbReference type="AlphaFoldDB" id="A0A317T145"/>
<organism evidence="3 4">
    <name type="scientific">Tuber magnatum</name>
    <name type="common">white Piedmont truffle</name>
    <dbReference type="NCBI Taxonomy" id="42249"/>
    <lineage>
        <taxon>Eukaryota</taxon>
        <taxon>Fungi</taxon>
        <taxon>Dikarya</taxon>
        <taxon>Ascomycota</taxon>
        <taxon>Pezizomycotina</taxon>
        <taxon>Pezizomycetes</taxon>
        <taxon>Pezizales</taxon>
        <taxon>Tuberaceae</taxon>
        <taxon>Tuber</taxon>
    </lineage>
</organism>
<keyword evidence="4" id="KW-1185">Reference proteome</keyword>
<feature type="compositionally biased region" description="Polar residues" evidence="2">
    <location>
        <begin position="261"/>
        <end position="272"/>
    </location>
</feature>
<reference evidence="3 4" key="1">
    <citation type="submission" date="2018-03" db="EMBL/GenBank/DDBJ databases">
        <title>Genomes of Pezizomycetes fungi and the evolution of truffles.</title>
        <authorList>
            <person name="Murat C."/>
            <person name="Payen T."/>
            <person name="Noel B."/>
            <person name="Kuo A."/>
            <person name="Martin F.M."/>
        </authorList>
    </citation>
    <scope>NUCLEOTIDE SEQUENCE [LARGE SCALE GENOMIC DNA]</scope>
    <source>
        <strain evidence="3">091103-1</strain>
    </source>
</reference>
<dbReference type="Proteomes" id="UP000246991">
    <property type="component" value="Unassembled WGS sequence"/>
</dbReference>
<gene>
    <name evidence="3" type="ORF">C7212DRAFT_361033</name>
</gene>
<feature type="compositionally biased region" description="Polar residues" evidence="2">
    <location>
        <begin position="245"/>
        <end position="254"/>
    </location>
</feature>
<proteinExistence type="predicted"/>
<comment type="caution">
    <text evidence="3">The sequence shown here is derived from an EMBL/GenBank/DDBJ whole genome shotgun (WGS) entry which is preliminary data.</text>
</comment>
<feature type="region of interest" description="Disordered" evidence="2">
    <location>
        <begin position="166"/>
        <end position="196"/>
    </location>
</feature>
<feature type="region of interest" description="Disordered" evidence="2">
    <location>
        <begin position="1"/>
        <end position="20"/>
    </location>
</feature>
<feature type="compositionally biased region" description="Polar residues" evidence="2">
    <location>
        <begin position="176"/>
        <end position="190"/>
    </location>
</feature>
<feature type="coiled-coil region" evidence="1">
    <location>
        <begin position="324"/>
        <end position="358"/>
    </location>
</feature>
<feature type="region of interest" description="Disordered" evidence="2">
    <location>
        <begin position="61"/>
        <end position="118"/>
    </location>
</feature>
<name>A0A317T145_9PEZI</name>
<evidence type="ECO:0000256" key="2">
    <source>
        <dbReference type="SAM" id="MobiDB-lite"/>
    </source>
</evidence>
<dbReference type="EMBL" id="PYWC01000006">
    <property type="protein sequence ID" value="PWW79850.1"/>
    <property type="molecule type" value="Genomic_DNA"/>
</dbReference>